<dbReference type="InterPro" id="IPR022398">
    <property type="entry name" value="Peptidase_S8_His-AS"/>
</dbReference>
<dbReference type="Proteomes" id="UP000030750">
    <property type="component" value="Unassembled WGS sequence"/>
</dbReference>
<dbReference type="PROSITE" id="PS00136">
    <property type="entry name" value="SUBTILASE_ASP"/>
    <property type="match status" value="1"/>
</dbReference>
<keyword evidence="3 7" id="KW-0378">Hydrolase</keyword>
<keyword evidence="12" id="KW-1185">Reference proteome</keyword>
<evidence type="ECO:0000256" key="7">
    <source>
        <dbReference type="PROSITE-ProRule" id="PRU01240"/>
    </source>
</evidence>
<dbReference type="EC" id="3.4.21.62" evidence="6"/>
<name>U6LIK1_9EIME</name>
<sequence length="1037" mass="110345">MPSPIQLLSNRGGDIKILASSQFVDADHNTGPQGGATNTHVSGGSESLTVPTDAASAASSGSAGESGSSHPHSHGSRTQDISVHSFEASEEARSGRNSLEDENEGTRTSPSGGSSVWAWNPLETQGEPPEAESLENEGVPDNFVGIPFLDKAAEQQTSQTDDAAIATAGVSAVGYDSGVPSSSSTAPSGQEAAGEQHESSRRSSSGKYQKLLEDKVSERHTNSRSASDSSHTSSQASEEGSRESGTTLSPIAPHARDASAFDGLASESESGSIGQGSPKHNSDYNTTDGNSNRTTESRNNSSSSDGGSTTWEWALSKTRWPNYDIHDYYSGGDSIGPNARTRFISPSDPSGASGYSRYYPWEQLLPGLSRWASRGATEDDAQDSVVQKSECVVEVGGVKIDASYVDSSCTGPINVAYQSEQGQFMERRILLSNKTEKPLTVVMKTVNAKFRASPQLSTNTYYRNFSGPQSFLQGQEGSDTDSTTAAAAAAKTQDYINDMLKKMRRHRRKLPNSPLDLVVCFASPLDGNSEGERKGEQTEGEAVSFMQTSAGAARIVQTCEELLSVLEDRKGFSCEILEAVDVVILQFPPTADLSDTGEVQKVLSRLLLLEGKSILFFELSKPTSLQMVPVEEGLPDPPKGLTEKWAFVQAKEALKEQCSSGANAKSRLLSADGDDSPVAARLPQDPDLEKRLWGMYSTRCVHAWLHGEKGHKEVVVAVIDSGVANHSDLEENIWHNPFEIIDGLDDDNNGFVDDTQGWNFADNTNDIVDANGHGTHVAGTVGGVANDRDIVGCAPHVSIMKLQQFGSSGTGSIGNAVRALAYAILQNAHVINNSWGSTETTESLKLVIERAKYMRGGLGILFVNAAGNSSSNNDSEPFYPAVFDYEHTISVGAYDPDGNLAPFSNYGKKTVSVLAPGDRIYSTYLGDGFAFLSGTSMAAPHVSGVAALVFGVFKKANSDVTAAEVKDIMKASVQPLAAAQETTQWGGAVDAAASVLMARMGGMWMQVKCTDMIVDLEPGEDYASTLYLRGYAEGTYG</sequence>
<keyword evidence="4 7" id="KW-0720">Serine protease</keyword>
<dbReference type="InterPro" id="IPR023828">
    <property type="entry name" value="Peptidase_S8_Ser-AS"/>
</dbReference>
<dbReference type="Gene3D" id="3.40.50.200">
    <property type="entry name" value="Peptidase S8/S53 domain"/>
    <property type="match status" value="1"/>
</dbReference>
<dbReference type="InterPro" id="IPR034204">
    <property type="entry name" value="PfSUB1-like_cat_dom"/>
</dbReference>
<dbReference type="PANTHER" id="PTHR43806">
    <property type="entry name" value="PEPTIDASE S8"/>
    <property type="match status" value="1"/>
</dbReference>
<reference evidence="11" key="1">
    <citation type="submission" date="2013-10" db="EMBL/GenBank/DDBJ databases">
        <title>Genomic analysis of the causative agents of coccidiosis in chickens.</title>
        <authorList>
            <person name="Reid A.J."/>
            <person name="Blake D."/>
            <person name="Billington K."/>
            <person name="Browne H."/>
            <person name="Dunn M."/>
            <person name="Hung S."/>
            <person name="Kawahara F."/>
            <person name="Miranda-Saavedra D."/>
            <person name="Mourier T."/>
            <person name="Nagra H."/>
            <person name="Otto T.D."/>
            <person name="Rawlings N."/>
            <person name="Sanchez A."/>
            <person name="Sanders M."/>
            <person name="Subramaniam C."/>
            <person name="Tay Y."/>
            <person name="Dear P."/>
            <person name="Doerig C."/>
            <person name="Gruber A."/>
            <person name="Parkinson J."/>
            <person name="Shirley M."/>
            <person name="Wan K.L."/>
            <person name="Berriman M."/>
            <person name="Tomley F."/>
            <person name="Pain A."/>
        </authorList>
    </citation>
    <scope>NUCLEOTIDE SEQUENCE [LARGE SCALE GENOMIC DNA]</scope>
    <source>
        <strain evidence="11">Houghton</strain>
    </source>
</reference>
<gene>
    <name evidence="11" type="ORF">EBH_0083340</name>
</gene>
<evidence type="ECO:0000313" key="11">
    <source>
        <dbReference type="EMBL" id="CDJ48374.1"/>
    </source>
</evidence>
<feature type="domain" description="Peptidase S8/S53" evidence="10">
    <location>
        <begin position="712"/>
        <end position="975"/>
    </location>
</feature>
<proteinExistence type="inferred from homology"/>
<evidence type="ECO:0000256" key="8">
    <source>
        <dbReference type="RuleBase" id="RU003355"/>
    </source>
</evidence>
<dbReference type="Pfam" id="PF00082">
    <property type="entry name" value="Peptidase_S8"/>
    <property type="match status" value="1"/>
</dbReference>
<dbReference type="AlphaFoldDB" id="U6LIK1"/>
<feature type="region of interest" description="Disordered" evidence="9">
    <location>
        <begin position="24"/>
        <end position="309"/>
    </location>
</feature>
<dbReference type="InterPro" id="IPR023827">
    <property type="entry name" value="Peptidase_S8_Asp-AS"/>
</dbReference>
<evidence type="ECO:0000259" key="10">
    <source>
        <dbReference type="Pfam" id="PF00082"/>
    </source>
</evidence>
<dbReference type="InterPro" id="IPR050131">
    <property type="entry name" value="Peptidase_S8_subtilisin-like"/>
</dbReference>
<dbReference type="GO" id="GO:0004252">
    <property type="term" value="F:serine-type endopeptidase activity"/>
    <property type="evidence" value="ECO:0007669"/>
    <property type="project" value="UniProtKB-UniRule"/>
</dbReference>
<dbReference type="InterPro" id="IPR036852">
    <property type="entry name" value="Peptidase_S8/S53_dom_sf"/>
</dbReference>
<dbReference type="SUPFAM" id="SSF52743">
    <property type="entry name" value="Subtilisin-like"/>
    <property type="match status" value="1"/>
</dbReference>
<evidence type="ECO:0000256" key="6">
    <source>
        <dbReference type="ARBA" id="ARBA00023619"/>
    </source>
</evidence>
<evidence type="ECO:0000313" key="12">
    <source>
        <dbReference type="Proteomes" id="UP000030750"/>
    </source>
</evidence>
<dbReference type="InterPro" id="IPR000209">
    <property type="entry name" value="Peptidase_S8/S53_dom"/>
</dbReference>
<evidence type="ECO:0000256" key="4">
    <source>
        <dbReference type="ARBA" id="ARBA00022825"/>
    </source>
</evidence>
<dbReference type="PROSITE" id="PS00137">
    <property type="entry name" value="SUBTILASE_HIS"/>
    <property type="match status" value="1"/>
</dbReference>
<evidence type="ECO:0000256" key="9">
    <source>
        <dbReference type="SAM" id="MobiDB-lite"/>
    </source>
</evidence>
<reference evidence="11" key="2">
    <citation type="submission" date="2013-10" db="EMBL/GenBank/DDBJ databases">
        <authorList>
            <person name="Aslett M."/>
        </authorList>
    </citation>
    <scope>NUCLEOTIDE SEQUENCE [LARGE SCALE GENOMIC DNA]</scope>
    <source>
        <strain evidence="11">Houghton</strain>
    </source>
</reference>
<organism evidence="11 12">
    <name type="scientific">Eimeria brunetti</name>
    <dbReference type="NCBI Taxonomy" id="51314"/>
    <lineage>
        <taxon>Eukaryota</taxon>
        <taxon>Sar</taxon>
        <taxon>Alveolata</taxon>
        <taxon>Apicomplexa</taxon>
        <taxon>Conoidasida</taxon>
        <taxon>Coccidia</taxon>
        <taxon>Eucoccidiorida</taxon>
        <taxon>Eimeriorina</taxon>
        <taxon>Eimeriidae</taxon>
        <taxon>Eimeria</taxon>
    </lineage>
</organism>
<accession>U6LIK1</accession>
<dbReference type="CDD" id="cd07473">
    <property type="entry name" value="Peptidases_S8_Subtilisin_like"/>
    <property type="match status" value="1"/>
</dbReference>
<dbReference type="EMBL" id="HG711106">
    <property type="protein sequence ID" value="CDJ48374.1"/>
    <property type="molecule type" value="Genomic_DNA"/>
</dbReference>
<dbReference type="OrthoDB" id="371436at2759"/>
<feature type="compositionally biased region" description="Polar residues" evidence="9">
    <location>
        <begin position="35"/>
        <end position="50"/>
    </location>
</feature>
<feature type="compositionally biased region" description="Basic and acidic residues" evidence="9">
    <location>
        <begin position="210"/>
        <end position="221"/>
    </location>
</feature>
<dbReference type="PROSITE" id="PS00138">
    <property type="entry name" value="SUBTILASE_SER"/>
    <property type="match status" value="1"/>
</dbReference>
<protein>
    <recommendedName>
        <fullName evidence="6">subtilisin</fullName>
        <ecNumber evidence="6">3.4.21.62</ecNumber>
    </recommendedName>
</protein>
<feature type="active site" description="Charge relay system" evidence="7">
    <location>
        <position position="936"/>
    </location>
</feature>
<dbReference type="PROSITE" id="PS51892">
    <property type="entry name" value="SUBTILASE"/>
    <property type="match status" value="1"/>
</dbReference>
<dbReference type="PANTHER" id="PTHR43806:SF11">
    <property type="entry name" value="CEREVISIN-RELATED"/>
    <property type="match status" value="1"/>
</dbReference>
<feature type="compositionally biased region" description="Low complexity" evidence="9">
    <location>
        <begin position="266"/>
        <end position="277"/>
    </location>
</feature>
<evidence type="ECO:0000256" key="1">
    <source>
        <dbReference type="ARBA" id="ARBA00011073"/>
    </source>
</evidence>
<comment type="similarity">
    <text evidence="1 7 8">Belongs to the peptidase S8 family.</text>
</comment>
<feature type="compositionally biased region" description="Low complexity" evidence="9">
    <location>
        <begin position="223"/>
        <end position="238"/>
    </location>
</feature>
<evidence type="ECO:0000256" key="5">
    <source>
        <dbReference type="ARBA" id="ARBA00023529"/>
    </source>
</evidence>
<evidence type="ECO:0000256" key="2">
    <source>
        <dbReference type="ARBA" id="ARBA00022670"/>
    </source>
</evidence>
<dbReference type="GO" id="GO:0006508">
    <property type="term" value="P:proteolysis"/>
    <property type="evidence" value="ECO:0007669"/>
    <property type="project" value="UniProtKB-KW"/>
</dbReference>
<dbReference type="InterPro" id="IPR015500">
    <property type="entry name" value="Peptidase_S8_subtilisin-rel"/>
</dbReference>
<feature type="compositionally biased region" description="Low complexity" evidence="9">
    <location>
        <begin position="54"/>
        <end position="70"/>
    </location>
</feature>
<feature type="compositionally biased region" description="Low complexity" evidence="9">
    <location>
        <begin position="177"/>
        <end position="189"/>
    </location>
</feature>
<keyword evidence="2 7" id="KW-0645">Protease</keyword>
<comment type="catalytic activity">
    <reaction evidence="5">
        <text>Hydrolysis of proteins with broad specificity for peptide bonds, and a preference for a large uncharged residue in P1. Hydrolyzes peptide amides.</text>
        <dbReference type="EC" id="3.4.21.62"/>
    </reaction>
</comment>
<feature type="active site" description="Charge relay system" evidence="7">
    <location>
        <position position="720"/>
    </location>
</feature>
<feature type="compositionally biased region" description="Low complexity" evidence="9">
    <location>
        <begin position="289"/>
        <end position="309"/>
    </location>
</feature>
<feature type="active site" description="Charge relay system" evidence="7">
    <location>
        <position position="773"/>
    </location>
</feature>
<dbReference type="PRINTS" id="PR00723">
    <property type="entry name" value="SUBTILISIN"/>
</dbReference>
<dbReference type="VEuPathDB" id="ToxoDB:EBH_0083340"/>
<evidence type="ECO:0000256" key="3">
    <source>
        <dbReference type="ARBA" id="ARBA00022801"/>
    </source>
</evidence>